<gene>
    <name evidence="2" type="ORF">OHK93_001715</name>
</gene>
<sequence length="347" mass="39052">MAETDEEVQYLLESRLHYGESRPPFARNSLPSRSNNSTVRLADTGEIQVVHHRRYPTTERIYAYATIQIQGLVYIVCALPKGWSHGDPTYSLGGTKDWFVWQGLNHEFRGPLFDGPVAKSAGRIGTKAKRQSGSAADTWPSERSTRPAGKLRRTAKRQAVQEVDASPSQRPSNPPRKARTTSKRDYSPPFFEGSPEPNQGFSHAASHPDTVELICLTLSQEYATHLHVKLYKDQKGFSFLRLRSAGPQTDPDSAVTNESLFEKITGMANKAKRSTGEIYALEATFCTDFRDNTGIPDEVDSHWPDAEPLMIIRGEEDTFEYFQSYVLAFSKLNDQLSWYVDLRVIAD</sequence>
<evidence type="ECO:0000313" key="2">
    <source>
        <dbReference type="EMBL" id="MDI1490511.1"/>
    </source>
</evidence>
<evidence type="ECO:0000313" key="3">
    <source>
        <dbReference type="Proteomes" id="UP001161017"/>
    </source>
</evidence>
<proteinExistence type="predicted"/>
<reference evidence="2" key="1">
    <citation type="journal article" date="2023" name="Genome Biol. Evol.">
        <title>First Whole Genome Sequence and Flow Cytometry Genome Size Data for the Lichen-Forming Fungus Ramalina farinacea (Ascomycota).</title>
        <authorList>
            <person name="Llewellyn T."/>
            <person name="Mian S."/>
            <person name="Hill R."/>
            <person name="Leitch I.J."/>
            <person name="Gaya E."/>
        </authorList>
    </citation>
    <scope>NUCLEOTIDE SEQUENCE</scope>
    <source>
        <strain evidence="2">LIQ254RAFAR</strain>
    </source>
</reference>
<evidence type="ECO:0000256" key="1">
    <source>
        <dbReference type="SAM" id="MobiDB-lite"/>
    </source>
</evidence>
<name>A0AA43QSR6_9LECA</name>
<dbReference type="AlphaFoldDB" id="A0AA43QSR6"/>
<dbReference type="EMBL" id="JAPUFD010000012">
    <property type="protein sequence ID" value="MDI1490511.1"/>
    <property type="molecule type" value="Genomic_DNA"/>
</dbReference>
<accession>A0AA43QSR6</accession>
<dbReference type="Proteomes" id="UP001161017">
    <property type="component" value="Unassembled WGS sequence"/>
</dbReference>
<comment type="caution">
    <text evidence="2">The sequence shown here is derived from an EMBL/GenBank/DDBJ whole genome shotgun (WGS) entry which is preliminary data.</text>
</comment>
<feature type="region of interest" description="Disordered" evidence="1">
    <location>
        <begin position="115"/>
        <end position="205"/>
    </location>
</feature>
<protein>
    <submittedName>
        <fullName evidence="2">Uncharacterized protein</fullName>
    </submittedName>
</protein>
<organism evidence="2 3">
    <name type="scientific">Ramalina farinacea</name>
    <dbReference type="NCBI Taxonomy" id="258253"/>
    <lineage>
        <taxon>Eukaryota</taxon>
        <taxon>Fungi</taxon>
        <taxon>Dikarya</taxon>
        <taxon>Ascomycota</taxon>
        <taxon>Pezizomycotina</taxon>
        <taxon>Lecanoromycetes</taxon>
        <taxon>OSLEUM clade</taxon>
        <taxon>Lecanoromycetidae</taxon>
        <taxon>Lecanorales</taxon>
        <taxon>Lecanorineae</taxon>
        <taxon>Ramalinaceae</taxon>
        <taxon>Ramalina</taxon>
    </lineage>
</organism>
<keyword evidence="3" id="KW-1185">Reference proteome</keyword>